<dbReference type="SMART" id="SM00345">
    <property type="entry name" value="HTH_GNTR"/>
    <property type="match status" value="1"/>
</dbReference>
<dbReference type="SUPFAM" id="SSF46785">
    <property type="entry name" value="Winged helix' DNA-binding domain"/>
    <property type="match status" value="1"/>
</dbReference>
<keyword evidence="3" id="KW-0804">Transcription</keyword>
<keyword evidence="6" id="KW-1185">Reference proteome</keyword>
<dbReference type="InterPro" id="IPR011711">
    <property type="entry name" value="GntR_C"/>
</dbReference>
<dbReference type="Gene3D" id="1.10.10.10">
    <property type="entry name" value="Winged helix-like DNA-binding domain superfamily/Winged helix DNA-binding domain"/>
    <property type="match status" value="1"/>
</dbReference>
<dbReference type="PROSITE" id="PS50949">
    <property type="entry name" value="HTH_GNTR"/>
    <property type="match status" value="1"/>
</dbReference>
<dbReference type="PANTHER" id="PTHR43537:SF24">
    <property type="entry name" value="GLUCONATE OPERON TRANSCRIPTIONAL REPRESSOR"/>
    <property type="match status" value="1"/>
</dbReference>
<dbReference type="InterPro" id="IPR008920">
    <property type="entry name" value="TF_FadR/GntR_C"/>
</dbReference>
<feature type="domain" description="HTH gntR-type" evidence="4">
    <location>
        <begin position="1"/>
        <end position="66"/>
    </location>
</feature>
<dbReference type="SUPFAM" id="SSF48008">
    <property type="entry name" value="GntR ligand-binding domain-like"/>
    <property type="match status" value="1"/>
</dbReference>
<organism evidence="5 6">
    <name type="scientific">Lacipirellula parvula</name>
    <dbReference type="NCBI Taxonomy" id="2650471"/>
    <lineage>
        <taxon>Bacteria</taxon>
        <taxon>Pseudomonadati</taxon>
        <taxon>Planctomycetota</taxon>
        <taxon>Planctomycetia</taxon>
        <taxon>Pirellulales</taxon>
        <taxon>Lacipirellulaceae</taxon>
        <taxon>Lacipirellula</taxon>
    </lineage>
</organism>
<dbReference type="Pfam" id="PF07729">
    <property type="entry name" value="FCD"/>
    <property type="match status" value="1"/>
</dbReference>
<evidence type="ECO:0000313" key="6">
    <source>
        <dbReference type="Proteomes" id="UP000326837"/>
    </source>
</evidence>
<dbReference type="GO" id="GO:0003700">
    <property type="term" value="F:DNA-binding transcription factor activity"/>
    <property type="evidence" value="ECO:0007669"/>
    <property type="project" value="InterPro"/>
</dbReference>
<evidence type="ECO:0000256" key="2">
    <source>
        <dbReference type="ARBA" id="ARBA00023125"/>
    </source>
</evidence>
<dbReference type="PANTHER" id="PTHR43537">
    <property type="entry name" value="TRANSCRIPTIONAL REGULATOR, GNTR FAMILY"/>
    <property type="match status" value="1"/>
</dbReference>
<dbReference type="CDD" id="cd07377">
    <property type="entry name" value="WHTH_GntR"/>
    <property type="match status" value="1"/>
</dbReference>
<dbReference type="InterPro" id="IPR000524">
    <property type="entry name" value="Tscrpt_reg_HTH_GntR"/>
</dbReference>
<dbReference type="InterPro" id="IPR036388">
    <property type="entry name" value="WH-like_DNA-bd_sf"/>
</dbReference>
<sequence length="226" mass="24618">MSDQIRDALEERIISGALAPGDRLIELSLAKEFATSQAPVREAIKELESRRLVESIPYRGAHVREISGREMEEAYDVRGALEQLAGELAAPAFRGNVAELHAIVADLTAAATAGDAEGYSKHNFAFHRAVVSGAGNETLLNAWEALGFEMRVRINIARHQNPELVARAAEHVPIIDALERGDGARAGRLLREHALSCKERWRKRSLPSELPSADQNVADVPASCLS</sequence>
<dbReference type="GO" id="GO:0003677">
    <property type="term" value="F:DNA binding"/>
    <property type="evidence" value="ECO:0007669"/>
    <property type="project" value="UniProtKB-KW"/>
</dbReference>
<keyword evidence="2" id="KW-0238">DNA-binding</keyword>
<protein>
    <recommendedName>
        <fullName evidence="4">HTH gntR-type domain-containing protein</fullName>
    </recommendedName>
</protein>
<name>A0A5K7XN89_9BACT</name>
<accession>A0A5K7XN89</accession>
<evidence type="ECO:0000313" key="5">
    <source>
        <dbReference type="EMBL" id="BBO36263.1"/>
    </source>
</evidence>
<proteinExistence type="predicted"/>
<evidence type="ECO:0000259" key="4">
    <source>
        <dbReference type="PROSITE" id="PS50949"/>
    </source>
</evidence>
<dbReference type="InterPro" id="IPR036390">
    <property type="entry name" value="WH_DNA-bd_sf"/>
</dbReference>
<evidence type="ECO:0000256" key="1">
    <source>
        <dbReference type="ARBA" id="ARBA00023015"/>
    </source>
</evidence>
<dbReference type="SMART" id="SM00895">
    <property type="entry name" value="FCD"/>
    <property type="match status" value="1"/>
</dbReference>
<reference evidence="6" key="1">
    <citation type="submission" date="2019-10" db="EMBL/GenBank/DDBJ databases">
        <title>Lacipirellula parvula gen. nov., sp. nov., representing a lineage of planctomycetes widespread in freshwater anoxic habitats, and description of the family Lacipirellulaceae.</title>
        <authorList>
            <person name="Dedysh S.N."/>
            <person name="Kulichevskaya I.S."/>
            <person name="Beletsky A.V."/>
            <person name="Rakitin A.L."/>
            <person name="Mardanov A.V."/>
            <person name="Ivanova A.A."/>
            <person name="Saltykova V.X."/>
            <person name="Rijpstra W.I.C."/>
            <person name="Sinninghe Damste J.S."/>
            <person name="Ravin N.V."/>
        </authorList>
    </citation>
    <scope>NUCLEOTIDE SEQUENCE [LARGE SCALE GENOMIC DNA]</scope>
    <source>
        <strain evidence="6">PX69</strain>
    </source>
</reference>
<dbReference type="AlphaFoldDB" id="A0A5K7XN89"/>
<dbReference type="Pfam" id="PF00392">
    <property type="entry name" value="GntR"/>
    <property type="match status" value="1"/>
</dbReference>
<evidence type="ECO:0000256" key="3">
    <source>
        <dbReference type="ARBA" id="ARBA00023163"/>
    </source>
</evidence>
<keyword evidence="1" id="KW-0805">Transcription regulation</keyword>
<dbReference type="Proteomes" id="UP000326837">
    <property type="component" value="Chromosome"/>
</dbReference>
<dbReference type="EMBL" id="AP021861">
    <property type="protein sequence ID" value="BBO36263.1"/>
    <property type="molecule type" value="Genomic_DNA"/>
</dbReference>
<dbReference type="Gene3D" id="1.20.120.530">
    <property type="entry name" value="GntR ligand-binding domain-like"/>
    <property type="match status" value="1"/>
</dbReference>
<dbReference type="KEGG" id="lpav:PLANPX_5875"/>
<gene>
    <name evidence="5" type="ORF">PLANPX_5875</name>
</gene>